<dbReference type="EMBL" id="CM003158">
    <property type="protein sequence ID" value="KIS66299.1"/>
    <property type="molecule type" value="Genomic_DNA"/>
</dbReference>
<dbReference type="GeneID" id="23565227"/>
<dbReference type="OrthoDB" id="2556955at2759"/>
<dbReference type="KEGG" id="uma:UMAG_05299"/>
<name>A0A0D1DPC0_MYCMD</name>
<dbReference type="Proteomes" id="UP000000561">
    <property type="component" value="Chromosome 19"/>
</dbReference>
<evidence type="ECO:0000313" key="2">
    <source>
        <dbReference type="Proteomes" id="UP000000561"/>
    </source>
</evidence>
<dbReference type="eggNOG" id="ENOG502R2X8">
    <property type="taxonomic scope" value="Eukaryota"/>
</dbReference>
<protein>
    <submittedName>
        <fullName evidence="1">Uncharacterized protein</fullName>
    </submittedName>
</protein>
<proteinExistence type="predicted"/>
<reference evidence="1 2" key="1">
    <citation type="journal article" date="2006" name="Nature">
        <title>Insights from the genome of the biotrophic fungal plant pathogen Ustilago maydis.</title>
        <authorList>
            <person name="Kamper J."/>
            <person name="Kahmann R."/>
            <person name="Bolker M."/>
            <person name="Ma L.J."/>
            <person name="Brefort T."/>
            <person name="Saville B.J."/>
            <person name="Banuett F."/>
            <person name="Kronstad J.W."/>
            <person name="Gold S.E."/>
            <person name="Muller O."/>
            <person name="Perlin M.H."/>
            <person name="Wosten H.A."/>
            <person name="de Vries R."/>
            <person name="Ruiz-Herrera J."/>
            <person name="Reynaga-Pena C.G."/>
            <person name="Snetselaar K."/>
            <person name="McCann M."/>
            <person name="Perez-Martin J."/>
            <person name="Feldbrugge M."/>
            <person name="Basse C.W."/>
            <person name="Steinberg G."/>
            <person name="Ibeas J.I."/>
            <person name="Holloman W."/>
            <person name="Guzman P."/>
            <person name="Farman M."/>
            <person name="Stajich J.E."/>
            <person name="Sentandreu R."/>
            <person name="Gonzalez-Prieto J.M."/>
            <person name="Kennell J.C."/>
            <person name="Molina L."/>
            <person name="Schirawski J."/>
            <person name="Mendoza-Mendoza A."/>
            <person name="Greilinger D."/>
            <person name="Munch K."/>
            <person name="Rossel N."/>
            <person name="Scherer M."/>
            <person name="Vranes M."/>
            <person name="Ladendorf O."/>
            <person name="Vincon V."/>
            <person name="Fuchs U."/>
            <person name="Sandrock B."/>
            <person name="Meng S."/>
            <person name="Ho E.C."/>
            <person name="Cahill M.J."/>
            <person name="Boyce K.J."/>
            <person name="Klose J."/>
            <person name="Klosterman S.J."/>
            <person name="Deelstra H.J."/>
            <person name="Ortiz-Castellanos L."/>
            <person name="Li W."/>
            <person name="Sanchez-Alonso P."/>
            <person name="Schreier P.H."/>
            <person name="Hauser-Hahn I."/>
            <person name="Vaupel M."/>
            <person name="Koopmann E."/>
            <person name="Friedrich G."/>
            <person name="Voss H."/>
            <person name="Schluter T."/>
            <person name="Margolis J."/>
            <person name="Platt D."/>
            <person name="Swimmer C."/>
            <person name="Gnirke A."/>
            <person name="Chen F."/>
            <person name="Vysotskaia V."/>
            <person name="Mannhaupt G."/>
            <person name="Guldener U."/>
            <person name="Munsterkotter M."/>
            <person name="Haase D."/>
            <person name="Oesterheld M."/>
            <person name="Mewes H.W."/>
            <person name="Mauceli E.W."/>
            <person name="DeCaprio D."/>
            <person name="Wade C.M."/>
            <person name="Butler J."/>
            <person name="Young S."/>
            <person name="Jaffe D.B."/>
            <person name="Calvo S."/>
            <person name="Nusbaum C."/>
            <person name="Galagan J."/>
            <person name="Birren B.W."/>
        </authorList>
    </citation>
    <scope>NUCLEOTIDE SEQUENCE [LARGE SCALE GENOMIC DNA]</scope>
    <source>
        <strain evidence="2">DSM 14603 / FGSC 9021 / UM521</strain>
    </source>
</reference>
<dbReference type="RefSeq" id="XP_011392012.1">
    <property type="nucleotide sequence ID" value="XM_011393710.1"/>
</dbReference>
<keyword evidence="2" id="KW-1185">Reference proteome</keyword>
<dbReference type="InParanoid" id="A0A0D1DPC0"/>
<organism evidence="1 2">
    <name type="scientific">Mycosarcoma maydis</name>
    <name type="common">Corn smut fungus</name>
    <name type="synonym">Ustilago maydis</name>
    <dbReference type="NCBI Taxonomy" id="5270"/>
    <lineage>
        <taxon>Eukaryota</taxon>
        <taxon>Fungi</taxon>
        <taxon>Dikarya</taxon>
        <taxon>Basidiomycota</taxon>
        <taxon>Ustilaginomycotina</taxon>
        <taxon>Ustilaginomycetes</taxon>
        <taxon>Ustilaginales</taxon>
        <taxon>Ustilaginaceae</taxon>
        <taxon>Mycosarcoma</taxon>
    </lineage>
</organism>
<dbReference type="AlphaFoldDB" id="A0A0D1DPC0"/>
<accession>A0A0D1DPC0</accession>
<gene>
    <name evidence="1" type="ORF">UMAG_05299</name>
</gene>
<sequence>MCSHRNIRPLTFLGVLGFLLCTLPVFVLAGGVFSSGRSRDYSKIGRGRGEIDSGMMDIASASSIQEGLLHGSIAQQLPSKLLVSSTPNLVLEQSAAPLQAKLRQLGYPDAKVTVHDVNYRDMQKVQDKVLDQMKRDSGRRQFVPIFDSGGVASYAMSLKRPSGAAWPKSVGRVAGKDSVSKAAIMSVYMSGQGEEMSRSIVLHGIAKVKHANNLHQPPIEVQQQMYDIKRMLHL</sequence>
<evidence type="ECO:0000313" key="1">
    <source>
        <dbReference type="EMBL" id="KIS66299.1"/>
    </source>
</evidence>
<dbReference type="VEuPathDB" id="FungiDB:UMAG_05299"/>